<organism evidence="1 2">
    <name type="scientific">Rhizobium wuzhouense</name>
    <dbReference type="NCBI Taxonomy" id="1986026"/>
    <lineage>
        <taxon>Bacteria</taxon>
        <taxon>Pseudomonadati</taxon>
        <taxon>Pseudomonadota</taxon>
        <taxon>Alphaproteobacteria</taxon>
        <taxon>Hyphomicrobiales</taxon>
        <taxon>Rhizobiaceae</taxon>
        <taxon>Rhizobium/Agrobacterium group</taxon>
        <taxon>Rhizobium</taxon>
    </lineage>
</organism>
<reference evidence="1 2" key="1">
    <citation type="submission" date="2018-06" db="EMBL/GenBank/DDBJ databases">
        <title>Rhizobium wuzhouense sp. nov., isolated from roots of Oryza officinalis.</title>
        <authorList>
            <person name="Yuan T."/>
        </authorList>
    </citation>
    <scope>NUCLEOTIDE SEQUENCE [LARGE SCALE GENOMIC DNA]</scope>
    <source>
        <strain evidence="1 2">W44</strain>
    </source>
</reference>
<accession>A0ABX5NMF6</accession>
<protein>
    <recommendedName>
        <fullName evidence="3">XRE family transcriptional regulator</fullName>
    </recommendedName>
</protein>
<keyword evidence="2" id="KW-1185">Reference proteome</keyword>
<evidence type="ECO:0000313" key="1">
    <source>
        <dbReference type="EMBL" id="PYB71290.1"/>
    </source>
</evidence>
<dbReference type="Pfam" id="PF06892">
    <property type="entry name" value="Phage_CP76"/>
    <property type="match status" value="1"/>
</dbReference>
<dbReference type="EMBL" id="QJRY01000007">
    <property type="protein sequence ID" value="PYB71290.1"/>
    <property type="molecule type" value="Genomic_DNA"/>
</dbReference>
<dbReference type="InterPro" id="IPR009679">
    <property type="entry name" value="Phage_186_CII-like"/>
</dbReference>
<dbReference type="RefSeq" id="WP_110793080.1">
    <property type="nucleotide sequence ID" value="NZ_QJRY01000007.1"/>
</dbReference>
<evidence type="ECO:0008006" key="3">
    <source>
        <dbReference type="Google" id="ProtNLM"/>
    </source>
</evidence>
<name>A0ABX5NMF6_9HYPH</name>
<dbReference type="Proteomes" id="UP000247536">
    <property type="component" value="Unassembled WGS sequence"/>
</dbReference>
<evidence type="ECO:0000313" key="2">
    <source>
        <dbReference type="Proteomes" id="UP000247536"/>
    </source>
</evidence>
<sequence length="154" mass="16498">MRAVSDKDLKTLKAATRLSVTRAGGSDAFEHVTRVRQGQISKYGLASDEHMASFMPIDVALEADIEGGSPVIVEAMAKLLGYRLVREDVPEPETGLTHRDISALNAEAGDVTRLAIEALDDGRLDAREKRDLMEQLAELKAQIAAVEGKIGGGA</sequence>
<gene>
    <name evidence="1" type="ORF">DMY87_18200</name>
</gene>
<comment type="caution">
    <text evidence="1">The sequence shown here is derived from an EMBL/GenBank/DDBJ whole genome shotgun (WGS) entry which is preliminary data.</text>
</comment>
<proteinExistence type="predicted"/>